<dbReference type="EMBL" id="JASBWR010000150">
    <property type="protein sequence ID" value="KAJ9091398.1"/>
    <property type="molecule type" value="Genomic_DNA"/>
</dbReference>
<reference evidence="1" key="1">
    <citation type="submission" date="2023-04" db="EMBL/GenBank/DDBJ databases">
        <title>Draft Genome sequencing of Naganishia species isolated from polar environments using Oxford Nanopore Technology.</title>
        <authorList>
            <person name="Leo P."/>
            <person name="Venkateswaran K."/>
        </authorList>
    </citation>
    <scope>NUCLEOTIDE SEQUENCE</scope>
    <source>
        <strain evidence="1">MNA-CCFEE 5261</strain>
    </source>
</reference>
<feature type="non-terminal residue" evidence="1">
    <location>
        <position position="200"/>
    </location>
</feature>
<dbReference type="Proteomes" id="UP001241377">
    <property type="component" value="Unassembled WGS sequence"/>
</dbReference>
<proteinExistence type="predicted"/>
<organism evidence="1 2">
    <name type="scientific">Naganishia cerealis</name>
    <dbReference type="NCBI Taxonomy" id="610337"/>
    <lineage>
        <taxon>Eukaryota</taxon>
        <taxon>Fungi</taxon>
        <taxon>Dikarya</taxon>
        <taxon>Basidiomycota</taxon>
        <taxon>Agaricomycotina</taxon>
        <taxon>Tremellomycetes</taxon>
        <taxon>Filobasidiales</taxon>
        <taxon>Filobasidiaceae</taxon>
        <taxon>Naganishia</taxon>
    </lineage>
</organism>
<name>A0ACC2UX27_9TREE</name>
<accession>A0ACC2UX27</accession>
<protein>
    <submittedName>
        <fullName evidence="1">Uncharacterized protein</fullName>
    </submittedName>
</protein>
<gene>
    <name evidence="1" type="ORF">QFC19_009107</name>
</gene>
<evidence type="ECO:0000313" key="1">
    <source>
        <dbReference type="EMBL" id="KAJ9091398.1"/>
    </source>
</evidence>
<keyword evidence="2" id="KW-1185">Reference proteome</keyword>
<sequence>MSRNDSASRGGSRRGQDRGGFGGSGGDAWTSVGNKLPAKPADMSAFGKINAAGSNPTSFGPNSIFGKKKGGKASGETTPPPISRTPSSNMFSALEGHDSAEAATEGAPQQRKRLQLQPRTVPAVDANQADTLNEQEDANVIAGTDLAAEQSGEMSDEELERKIKNDVLELWGEKDIGGTRKPSDIAEYFESLPESARVKL</sequence>
<comment type="caution">
    <text evidence="1">The sequence shown here is derived from an EMBL/GenBank/DDBJ whole genome shotgun (WGS) entry which is preliminary data.</text>
</comment>
<evidence type="ECO:0000313" key="2">
    <source>
        <dbReference type="Proteomes" id="UP001241377"/>
    </source>
</evidence>